<keyword evidence="2" id="KW-0812">Transmembrane</keyword>
<comment type="caution">
    <text evidence="3">The sequence shown here is derived from an EMBL/GenBank/DDBJ whole genome shotgun (WGS) entry which is preliminary data.</text>
</comment>
<keyword evidence="2" id="KW-1133">Transmembrane helix</keyword>
<evidence type="ECO:0000313" key="4">
    <source>
        <dbReference type="Proteomes" id="UP000758168"/>
    </source>
</evidence>
<gene>
    <name evidence="3" type="ORF">JOF54_000201</name>
</gene>
<evidence type="ECO:0000256" key="1">
    <source>
        <dbReference type="SAM" id="MobiDB-lite"/>
    </source>
</evidence>
<dbReference type="InterPro" id="IPR007313">
    <property type="entry name" value="FxsA"/>
</dbReference>
<reference evidence="3 4" key="1">
    <citation type="submission" date="2021-03" db="EMBL/GenBank/DDBJ databases">
        <title>Sequencing the genomes of 1000 actinobacteria strains.</title>
        <authorList>
            <person name="Klenk H.-P."/>
        </authorList>
    </citation>
    <scope>NUCLEOTIDE SEQUENCE [LARGE SCALE GENOMIC DNA]</scope>
    <source>
        <strain evidence="3 4">DSM 12936</strain>
    </source>
</reference>
<feature type="region of interest" description="Disordered" evidence="1">
    <location>
        <begin position="138"/>
        <end position="168"/>
    </location>
</feature>
<keyword evidence="4" id="KW-1185">Reference proteome</keyword>
<proteinExistence type="predicted"/>
<accession>A0ABS4Z2R6</accession>
<name>A0ABS4Z2R6_9ACTN</name>
<dbReference type="Proteomes" id="UP000758168">
    <property type="component" value="Unassembled WGS sequence"/>
</dbReference>
<keyword evidence="2" id="KW-0472">Membrane</keyword>
<dbReference type="PANTHER" id="PTHR35335">
    <property type="entry name" value="UPF0716 PROTEIN FXSA"/>
    <property type="match status" value="1"/>
</dbReference>
<feature type="transmembrane region" description="Helical" evidence="2">
    <location>
        <begin position="6"/>
        <end position="28"/>
    </location>
</feature>
<dbReference type="Pfam" id="PF04186">
    <property type="entry name" value="FxsA"/>
    <property type="match status" value="1"/>
</dbReference>
<dbReference type="NCBIfam" id="NF008528">
    <property type="entry name" value="PRK11463.1-2"/>
    <property type="match status" value="1"/>
</dbReference>
<feature type="transmembrane region" description="Helical" evidence="2">
    <location>
        <begin position="35"/>
        <end position="54"/>
    </location>
</feature>
<protein>
    <submittedName>
        <fullName evidence="3">UPF0716 protein FxsA</fullName>
    </submittedName>
</protein>
<evidence type="ECO:0000313" key="3">
    <source>
        <dbReference type="EMBL" id="MBP2415279.1"/>
    </source>
</evidence>
<dbReference type="PANTHER" id="PTHR35335:SF1">
    <property type="entry name" value="UPF0716 PROTEIN FXSA"/>
    <property type="match status" value="1"/>
</dbReference>
<sequence>MRLRGGLPLVVFLVLLVAVPIFEVWLLLQVADRIGALLTLGILVVEAVLGGWLMRREGGRAWTALTDAFATGKVPSGELADAALVLVGGLLLMLPGFATDIVGFLFLLPMTRPAARKLVAFFIARRLNRLGVPTPAAGRGDVIEGETVPDPAPGPQGPTVIRGEVSDR</sequence>
<organism evidence="3 4">
    <name type="scientific">Microlunatus capsulatus</name>
    <dbReference type="NCBI Taxonomy" id="99117"/>
    <lineage>
        <taxon>Bacteria</taxon>
        <taxon>Bacillati</taxon>
        <taxon>Actinomycetota</taxon>
        <taxon>Actinomycetes</taxon>
        <taxon>Propionibacteriales</taxon>
        <taxon>Propionibacteriaceae</taxon>
        <taxon>Microlunatus</taxon>
    </lineage>
</organism>
<dbReference type="EMBL" id="JAGIOB010000001">
    <property type="protein sequence ID" value="MBP2415279.1"/>
    <property type="molecule type" value="Genomic_DNA"/>
</dbReference>
<dbReference type="RefSeq" id="WP_307803694.1">
    <property type="nucleotide sequence ID" value="NZ_BAAAMH010000026.1"/>
</dbReference>
<feature type="transmembrane region" description="Helical" evidence="2">
    <location>
        <begin position="82"/>
        <end position="108"/>
    </location>
</feature>
<evidence type="ECO:0000256" key="2">
    <source>
        <dbReference type="SAM" id="Phobius"/>
    </source>
</evidence>